<dbReference type="AlphaFoldDB" id="A0A7T2WZ76"/>
<dbReference type="EMBL" id="CP065686">
    <property type="protein sequence ID" value="QPS44770.1"/>
    <property type="molecule type" value="Genomic_DNA"/>
</dbReference>
<dbReference type="Proteomes" id="UP000594943">
    <property type="component" value="Chromosome 1"/>
</dbReference>
<sequence length="209" mass="19281">MPIAATAAVDPIGFATPVAAGANAAGDVADEPGATGITSEAAAPPVDAAWLAAFGSPPDAIAAPVGFAAAGFAAAVAAGVAETGGGVFAMPLPGIARPAVFGMPLADGVGSTVIGALSAGMAMPAVFAGSVPAAFANAAVDVPAPAVFATPAVTVPAAAVDAAPRDGAPGLSQPAGAAGSTAARAAAPAGALRRSPRCASFGFQSVGRA</sequence>
<proteinExistence type="predicted"/>
<evidence type="ECO:0000313" key="1">
    <source>
        <dbReference type="EMBL" id="QPS44770.1"/>
    </source>
</evidence>
<organism evidence="1 2">
    <name type="scientific">Burkholderia humptydooensis</name>
    <dbReference type="NCBI Taxonomy" id="430531"/>
    <lineage>
        <taxon>Bacteria</taxon>
        <taxon>Pseudomonadati</taxon>
        <taxon>Pseudomonadota</taxon>
        <taxon>Betaproteobacteria</taxon>
        <taxon>Burkholderiales</taxon>
        <taxon>Burkholderiaceae</taxon>
        <taxon>Burkholderia</taxon>
        <taxon>pseudomallei group</taxon>
    </lineage>
</organism>
<reference evidence="1 2" key="1">
    <citation type="submission" date="2020-12" db="EMBL/GenBank/DDBJ databases">
        <title>FDA dAtabase for Regulatory Grade micrObial Sequences (FDA-ARGOS): Supporting development and validation of Infectious Disease Dx tests.</title>
        <authorList>
            <person name="Nelson B."/>
            <person name="Plummer A."/>
            <person name="Tallon L."/>
            <person name="Sadzewicz L."/>
            <person name="Zhao X."/>
            <person name="Boylan J."/>
            <person name="Ott S."/>
            <person name="Bowen H."/>
            <person name="Vavikolanu K."/>
            <person name="Mehta A."/>
            <person name="Aluvathingal J."/>
            <person name="Nadendla S."/>
            <person name="Myers T."/>
            <person name="Yan Y."/>
            <person name="Sichtig H."/>
        </authorList>
    </citation>
    <scope>NUCLEOTIDE SEQUENCE [LARGE SCALE GENOMIC DNA]</scope>
    <source>
        <strain evidence="1 2">FDAARGOS_899</strain>
    </source>
</reference>
<evidence type="ECO:0000313" key="2">
    <source>
        <dbReference type="Proteomes" id="UP000594943"/>
    </source>
</evidence>
<name>A0A7T2WZ76_9BURK</name>
<accession>A0A7T2WZ76</accession>
<dbReference type="KEGG" id="bhg:I6G56_06675"/>
<gene>
    <name evidence="1" type="ORF">I6G56_06675</name>
</gene>
<protein>
    <submittedName>
        <fullName evidence="1">Uncharacterized protein</fullName>
    </submittedName>
</protein>